<evidence type="ECO:0000313" key="3">
    <source>
        <dbReference type="EMBL" id="PAU92895.1"/>
    </source>
</evidence>
<dbReference type="InterPro" id="IPR022606">
    <property type="entry name" value="DUF2914"/>
</dbReference>
<feature type="signal peptide" evidence="1">
    <location>
        <begin position="1"/>
        <end position="22"/>
    </location>
</feature>
<reference evidence="3 4" key="1">
    <citation type="submission" date="2017-08" db="EMBL/GenBank/DDBJ databases">
        <title>Aliifodinibius alkalisoli sp. nov., isolated from saline alkaline soil.</title>
        <authorList>
            <person name="Liu D."/>
            <person name="Zhang G."/>
        </authorList>
    </citation>
    <scope>NUCLEOTIDE SEQUENCE [LARGE SCALE GENOMIC DNA]</scope>
    <source>
        <strain evidence="3 4">WN023</strain>
    </source>
</reference>
<keyword evidence="1" id="KW-0732">Signal</keyword>
<evidence type="ECO:0000259" key="2">
    <source>
        <dbReference type="Pfam" id="PF11141"/>
    </source>
</evidence>
<comment type="caution">
    <text evidence="3">The sequence shown here is derived from an EMBL/GenBank/DDBJ whole genome shotgun (WGS) entry which is preliminary data.</text>
</comment>
<organism evidence="3 4">
    <name type="scientific">Fodinibius salipaludis</name>
    <dbReference type="NCBI Taxonomy" id="2032627"/>
    <lineage>
        <taxon>Bacteria</taxon>
        <taxon>Pseudomonadati</taxon>
        <taxon>Balneolota</taxon>
        <taxon>Balneolia</taxon>
        <taxon>Balneolales</taxon>
        <taxon>Balneolaceae</taxon>
        <taxon>Fodinibius</taxon>
    </lineage>
</organism>
<dbReference type="OrthoDB" id="13952at2"/>
<feature type="chain" id="PRO_5013399126" description="DUF2914 domain-containing protein" evidence="1">
    <location>
        <begin position="23"/>
        <end position="131"/>
    </location>
</feature>
<feature type="domain" description="DUF2914" evidence="2">
    <location>
        <begin position="68"/>
        <end position="128"/>
    </location>
</feature>
<dbReference type="EMBL" id="NSKE01000012">
    <property type="protein sequence ID" value="PAU92895.1"/>
    <property type="molecule type" value="Genomic_DNA"/>
</dbReference>
<gene>
    <name evidence="3" type="ORF">CK503_14515</name>
</gene>
<evidence type="ECO:0000256" key="1">
    <source>
        <dbReference type="SAM" id="SignalP"/>
    </source>
</evidence>
<sequence length="131" mass="14851">MIKLHIFAFLFLLISLSVTVQAQNISVQQFDFATAIEDREPSGIDTVFTADVGTVYCFTQVKGISDTTKVTHEWYYKDEEKAQVDLTVAGDNWRTWSSKTIPESWIGPWRVMVLGPNGNVLETKNFVITEN</sequence>
<name>A0A2A2G7R9_9BACT</name>
<proteinExistence type="predicted"/>
<keyword evidence="4" id="KW-1185">Reference proteome</keyword>
<evidence type="ECO:0000313" key="4">
    <source>
        <dbReference type="Proteomes" id="UP000218831"/>
    </source>
</evidence>
<dbReference type="Pfam" id="PF11141">
    <property type="entry name" value="DUF2914"/>
    <property type="match status" value="1"/>
</dbReference>
<dbReference type="AlphaFoldDB" id="A0A2A2G7R9"/>
<dbReference type="RefSeq" id="WP_095607551.1">
    <property type="nucleotide sequence ID" value="NZ_NSKE01000012.1"/>
</dbReference>
<protein>
    <recommendedName>
        <fullName evidence="2">DUF2914 domain-containing protein</fullName>
    </recommendedName>
</protein>
<accession>A0A2A2G7R9</accession>
<dbReference type="Proteomes" id="UP000218831">
    <property type="component" value="Unassembled WGS sequence"/>
</dbReference>